<protein>
    <submittedName>
        <fullName evidence="2">Uncharacterized protein</fullName>
    </submittedName>
</protein>
<dbReference type="AlphaFoldDB" id="A0A7J9DFV4"/>
<name>A0A7J9DFV4_9ROSI</name>
<organism evidence="2 3">
    <name type="scientific">Gossypium trilobum</name>
    <dbReference type="NCBI Taxonomy" id="34281"/>
    <lineage>
        <taxon>Eukaryota</taxon>
        <taxon>Viridiplantae</taxon>
        <taxon>Streptophyta</taxon>
        <taxon>Embryophyta</taxon>
        <taxon>Tracheophyta</taxon>
        <taxon>Spermatophyta</taxon>
        <taxon>Magnoliopsida</taxon>
        <taxon>eudicotyledons</taxon>
        <taxon>Gunneridae</taxon>
        <taxon>Pentapetalae</taxon>
        <taxon>rosids</taxon>
        <taxon>malvids</taxon>
        <taxon>Malvales</taxon>
        <taxon>Malvaceae</taxon>
        <taxon>Malvoideae</taxon>
        <taxon>Gossypium</taxon>
    </lineage>
</organism>
<evidence type="ECO:0000256" key="1">
    <source>
        <dbReference type="SAM" id="MobiDB-lite"/>
    </source>
</evidence>
<feature type="region of interest" description="Disordered" evidence="1">
    <location>
        <begin position="154"/>
        <end position="175"/>
    </location>
</feature>
<gene>
    <name evidence="2" type="ORF">Gotri_022477</name>
</gene>
<dbReference type="EMBL" id="JABEZW010000002">
    <property type="protein sequence ID" value="MBA0759622.1"/>
    <property type="molecule type" value="Genomic_DNA"/>
</dbReference>
<accession>A0A7J9DFV4</accession>
<evidence type="ECO:0000313" key="3">
    <source>
        <dbReference type="Proteomes" id="UP000593568"/>
    </source>
</evidence>
<keyword evidence="3" id="KW-1185">Reference proteome</keyword>
<reference evidence="2 3" key="1">
    <citation type="journal article" date="2019" name="Genome Biol. Evol.">
        <title>Insights into the evolution of the New World diploid cottons (Gossypium, subgenus Houzingenia) based on genome sequencing.</title>
        <authorList>
            <person name="Grover C.E."/>
            <person name="Arick M.A. 2nd"/>
            <person name="Thrash A."/>
            <person name="Conover J.L."/>
            <person name="Sanders W.S."/>
            <person name="Peterson D.G."/>
            <person name="Frelichowski J.E."/>
            <person name="Scheffler J.A."/>
            <person name="Scheffler B.E."/>
            <person name="Wendel J.F."/>
        </authorList>
    </citation>
    <scope>NUCLEOTIDE SEQUENCE [LARGE SCALE GENOMIC DNA]</scope>
    <source>
        <strain evidence="2">8</strain>
        <tissue evidence="2">Leaf</tissue>
    </source>
</reference>
<comment type="caution">
    <text evidence="2">The sequence shown here is derived from an EMBL/GenBank/DDBJ whole genome shotgun (WGS) entry which is preliminary data.</text>
</comment>
<proteinExistence type="predicted"/>
<sequence>MGAVPISIFTSSSELPIYILTRNKFEWIPYEDLAIREVILEEFFVNPNIWHVKVPLVVYATVEMHKTDKVLQHQHPHTSRPRRPLLNLRVGEVGPSLAPMQEPTLTITKLMPTPPTGQLECNTSVLNVLHTYAIGTFDDNDVVDDPFVTQAPPRSLFYQAGSSSQPPIPRPEDAR</sequence>
<dbReference type="Proteomes" id="UP000593568">
    <property type="component" value="Unassembled WGS sequence"/>
</dbReference>
<evidence type="ECO:0000313" key="2">
    <source>
        <dbReference type="EMBL" id="MBA0759622.1"/>
    </source>
</evidence>